<keyword evidence="1" id="KW-0678">Repressor</keyword>
<evidence type="ECO:0000256" key="5">
    <source>
        <dbReference type="NCBIfam" id="TIGR02404"/>
    </source>
</evidence>
<sequence length="238" mass="27484">MAKYSILYNKIQKDIEDGRLKPGEQLPSEKELMDEYDLSRDTVRKSLSLLVTNNYIRKIKGKGSFVLEMNKFDFPVAGLISFKEMAAKTGMTSYSTAVIRLQLQKSATFPTKALDAQEIRSIWEVIRVRTINGRRVILDKDYFYQDVVPELTEEISSNSIYEYLEQNLGLKIGFAQKEIVMEKATAEDRLLLDLHDYDMVAVVNTLVYLVNGKLFQFTQSRHCPDKFKFIDVARRNTP</sequence>
<dbReference type="InterPro" id="IPR012770">
    <property type="entry name" value="TreR"/>
</dbReference>
<dbReference type="InterPro" id="IPR036390">
    <property type="entry name" value="WH_DNA-bd_sf"/>
</dbReference>
<dbReference type="Gene3D" id="3.40.1410.10">
    <property type="entry name" value="Chorismate lyase-like"/>
    <property type="match status" value="1"/>
</dbReference>
<dbReference type="NCBIfam" id="TIGR02404">
    <property type="entry name" value="trehalos_R_Bsub"/>
    <property type="match status" value="1"/>
</dbReference>
<feature type="domain" description="HTH gntR-type" evidence="6">
    <location>
        <begin position="1"/>
        <end position="69"/>
    </location>
</feature>
<dbReference type="InterPro" id="IPR050679">
    <property type="entry name" value="Bact_HTH_transcr_reg"/>
</dbReference>
<dbReference type="SUPFAM" id="SSF64288">
    <property type="entry name" value="Chorismate lyase-like"/>
    <property type="match status" value="1"/>
</dbReference>
<accession>A0A1G8Q8X1</accession>
<dbReference type="EMBL" id="FNDZ01000006">
    <property type="protein sequence ID" value="SDJ01151.1"/>
    <property type="molecule type" value="Genomic_DNA"/>
</dbReference>
<dbReference type="Pfam" id="PF07702">
    <property type="entry name" value="UTRA"/>
    <property type="match status" value="1"/>
</dbReference>
<dbReference type="GO" id="GO:0045892">
    <property type="term" value="P:negative regulation of DNA-templated transcription"/>
    <property type="evidence" value="ECO:0007669"/>
    <property type="project" value="TreeGrafter"/>
</dbReference>
<reference evidence="7 8" key="1">
    <citation type="submission" date="2016-10" db="EMBL/GenBank/DDBJ databases">
        <authorList>
            <person name="de Groot N.N."/>
        </authorList>
    </citation>
    <scope>NUCLEOTIDE SEQUENCE [LARGE SCALE GENOMIC DNA]</scope>
    <source>
        <strain evidence="7 8">CGMCC 1.5058</strain>
    </source>
</reference>
<dbReference type="SMART" id="SM00345">
    <property type="entry name" value="HTH_GNTR"/>
    <property type="match status" value="1"/>
</dbReference>
<evidence type="ECO:0000256" key="2">
    <source>
        <dbReference type="ARBA" id="ARBA00023015"/>
    </source>
</evidence>
<dbReference type="InterPro" id="IPR036388">
    <property type="entry name" value="WH-like_DNA-bd_sf"/>
</dbReference>
<evidence type="ECO:0000256" key="3">
    <source>
        <dbReference type="ARBA" id="ARBA00023125"/>
    </source>
</evidence>
<dbReference type="InterPro" id="IPR011663">
    <property type="entry name" value="UTRA"/>
</dbReference>
<evidence type="ECO:0000313" key="8">
    <source>
        <dbReference type="Proteomes" id="UP000183255"/>
    </source>
</evidence>
<dbReference type="PANTHER" id="PTHR44846">
    <property type="entry name" value="MANNOSYL-D-GLYCERATE TRANSPORT/METABOLISM SYSTEM REPRESSOR MNGR-RELATED"/>
    <property type="match status" value="1"/>
</dbReference>
<keyword evidence="2" id="KW-0805">Transcription regulation</keyword>
<dbReference type="PROSITE" id="PS50949">
    <property type="entry name" value="HTH_GNTR"/>
    <property type="match status" value="1"/>
</dbReference>
<dbReference type="InterPro" id="IPR000524">
    <property type="entry name" value="Tscrpt_reg_HTH_GntR"/>
</dbReference>
<dbReference type="AlphaFoldDB" id="A0A1G8Q8X1"/>
<dbReference type="SMART" id="SM00866">
    <property type="entry name" value="UTRA"/>
    <property type="match status" value="1"/>
</dbReference>
<dbReference type="FunFam" id="3.40.1410.10:FF:000008">
    <property type="entry name" value="Transcriptional regulator, GntR family"/>
    <property type="match status" value="1"/>
</dbReference>
<evidence type="ECO:0000313" key="7">
    <source>
        <dbReference type="EMBL" id="SDJ01151.1"/>
    </source>
</evidence>
<dbReference type="PANTHER" id="PTHR44846:SF12">
    <property type="entry name" value="HTH-TYPE TRANSCRIPTIONAL REGULATOR TRER"/>
    <property type="match status" value="1"/>
</dbReference>
<dbReference type="InterPro" id="IPR028978">
    <property type="entry name" value="Chorismate_lyase_/UTRA_dom_sf"/>
</dbReference>
<dbReference type="RefSeq" id="WP_031576794.1">
    <property type="nucleotide sequence ID" value="NZ_FNDZ01000006.1"/>
</dbReference>
<dbReference type="CDD" id="cd07377">
    <property type="entry name" value="WHTH_GntR"/>
    <property type="match status" value="1"/>
</dbReference>
<evidence type="ECO:0000259" key="6">
    <source>
        <dbReference type="PROSITE" id="PS50949"/>
    </source>
</evidence>
<dbReference type="Proteomes" id="UP000183255">
    <property type="component" value="Unassembled WGS sequence"/>
</dbReference>
<protein>
    <recommendedName>
        <fullName evidence="5">Trehalose operon repressor</fullName>
    </recommendedName>
</protein>
<evidence type="ECO:0000256" key="1">
    <source>
        <dbReference type="ARBA" id="ARBA00022491"/>
    </source>
</evidence>
<dbReference type="SUPFAM" id="SSF46785">
    <property type="entry name" value="Winged helix' DNA-binding domain"/>
    <property type="match status" value="1"/>
</dbReference>
<dbReference type="Gene3D" id="1.10.10.10">
    <property type="entry name" value="Winged helix-like DNA-binding domain superfamily/Winged helix DNA-binding domain"/>
    <property type="match status" value="1"/>
</dbReference>
<name>A0A1G8Q8X1_9CLOT</name>
<dbReference type="GO" id="GO:0003677">
    <property type="term" value="F:DNA binding"/>
    <property type="evidence" value="ECO:0007669"/>
    <property type="project" value="UniProtKB-UniRule"/>
</dbReference>
<proteinExistence type="predicted"/>
<gene>
    <name evidence="7" type="ORF">SAMN05421804_10673</name>
</gene>
<organism evidence="7 8">
    <name type="scientific">Proteiniclasticum ruminis</name>
    <dbReference type="NCBI Taxonomy" id="398199"/>
    <lineage>
        <taxon>Bacteria</taxon>
        <taxon>Bacillati</taxon>
        <taxon>Bacillota</taxon>
        <taxon>Clostridia</taxon>
        <taxon>Eubacteriales</taxon>
        <taxon>Clostridiaceae</taxon>
        <taxon>Proteiniclasticum</taxon>
    </lineage>
</organism>
<evidence type="ECO:0000256" key="4">
    <source>
        <dbReference type="ARBA" id="ARBA00023163"/>
    </source>
</evidence>
<keyword evidence="4" id="KW-0804">Transcription</keyword>
<dbReference type="PRINTS" id="PR00035">
    <property type="entry name" value="HTHGNTR"/>
</dbReference>
<dbReference type="GO" id="GO:0003700">
    <property type="term" value="F:DNA-binding transcription factor activity"/>
    <property type="evidence" value="ECO:0007669"/>
    <property type="project" value="UniProtKB-UniRule"/>
</dbReference>
<dbReference type="Pfam" id="PF00392">
    <property type="entry name" value="GntR"/>
    <property type="match status" value="1"/>
</dbReference>
<keyword evidence="3" id="KW-0238">DNA-binding</keyword>